<gene>
    <name evidence="2" type="ORF">BV510_01405</name>
</gene>
<dbReference type="OrthoDB" id="174578at2"/>
<feature type="chain" id="PRO_5043148676" description="ABC transporter substrate-binding protein" evidence="1">
    <location>
        <begin position="28"/>
        <end position="454"/>
    </location>
</feature>
<dbReference type="EMBL" id="MIJD01000007">
    <property type="protein sequence ID" value="OPE56122.1"/>
    <property type="molecule type" value="Genomic_DNA"/>
</dbReference>
<keyword evidence="1" id="KW-0732">Signal</keyword>
<comment type="caution">
    <text evidence="2">The sequence shown here is derived from an EMBL/GenBank/DDBJ whole genome shotgun (WGS) entry which is preliminary data.</text>
</comment>
<dbReference type="RefSeq" id="WP_073858413.1">
    <property type="nucleotide sequence ID" value="NZ_BAAATC010000015.1"/>
</dbReference>
<evidence type="ECO:0000256" key="1">
    <source>
        <dbReference type="SAM" id="SignalP"/>
    </source>
</evidence>
<evidence type="ECO:0000313" key="3">
    <source>
        <dbReference type="Proteomes" id="UP000191039"/>
    </source>
</evidence>
<dbReference type="STRING" id="1801.BRW64_21095"/>
<sequence length="454" mass="48185">MKLTTRRGISRPVSFAACVALSGALVACSGDAGSKAPAAAGPSTVTDNALLEQYGVGIPQEVVNIGMLPYADNMMLSIGMAKNWFEEVGIDVGPQKFASISDEQQIPLTLNGDYDVVAAYGPNMVRNAEGAPSIKVFNFIDVTSGLAILAAPGSGKSSVSDLMGDGMNFEDAVTSVMNDMKGSRFATDDIGAHRSFLDALYGISGFSQGDFGNVAVVDDSQTLLLARGGKLDYAKPIGAVQTAELIEGGWYPVIGLQDLIENLPAGDPRAVSGLGHVGHAADEKWIEENHDTMLRVSSVAYRIVDAVLADIDNGTTDAIDSLVPVIESAASVDTSADALRIVFEDIGPFASFEDQADWWVNVDSPYYYKATYNQQVKAAQDAGVIKNAELDASDFIIADDVYKELVDYKEQYDALLPEAQGLSGDQAKLAELAATQYAHRNYLDAARILQAAVK</sequence>
<reference evidence="2 3" key="1">
    <citation type="submission" date="2016-09" db="EMBL/GenBank/DDBJ databases">
        <title>genome sequences of unsequenced Mycobacteria.</title>
        <authorList>
            <person name="Greninger A.L."/>
            <person name="Jerome K.R."/>
            <person name="Mcnair B."/>
            <person name="Wallis C."/>
            <person name="Fang F."/>
        </authorList>
    </citation>
    <scope>NUCLEOTIDE SEQUENCE [LARGE SCALE GENOMIC DNA]</scope>
    <source>
        <strain evidence="2 3">BM1</strain>
    </source>
</reference>
<protein>
    <recommendedName>
        <fullName evidence="4">ABC transporter substrate-binding protein</fullName>
    </recommendedName>
</protein>
<name>A0A1Q4H7W1_9MYCO</name>
<dbReference type="Proteomes" id="UP000191039">
    <property type="component" value="Unassembled WGS sequence"/>
</dbReference>
<accession>A0A1Q4H7W1</accession>
<feature type="signal peptide" evidence="1">
    <location>
        <begin position="1"/>
        <end position="27"/>
    </location>
</feature>
<evidence type="ECO:0008006" key="4">
    <source>
        <dbReference type="Google" id="ProtNLM"/>
    </source>
</evidence>
<dbReference type="PROSITE" id="PS51257">
    <property type="entry name" value="PROKAR_LIPOPROTEIN"/>
    <property type="match status" value="1"/>
</dbReference>
<organism evidence="2 3">
    <name type="scientific">Mycolicibacterium diernhoferi</name>
    <dbReference type="NCBI Taxonomy" id="1801"/>
    <lineage>
        <taxon>Bacteria</taxon>
        <taxon>Bacillati</taxon>
        <taxon>Actinomycetota</taxon>
        <taxon>Actinomycetes</taxon>
        <taxon>Mycobacteriales</taxon>
        <taxon>Mycobacteriaceae</taxon>
        <taxon>Mycolicibacterium</taxon>
    </lineage>
</organism>
<evidence type="ECO:0000313" key="2">
    <source>
        <dbReference type="EMBL" id="OPE56122.1"/>
    </source>
</evidence>
<dbReference type="Gene3D" id="3.40.190.10">
    <property type="entry name" value="Periplasmic binding protein-like II"/>
    <property type="match status" value="1"/>
</dbReference>
<proteinExistence type="predicted"/>
<dbReference type="AlphaFoldDB" id="A0A1Q4H7W1"/>
<dbReference type="SUPFAM" id="SSF53850">
    <property type="entry name" value="Periplasmic binding protein-like II"/>
    <property type="match status" value="1"/>
</dbReference>